<dbReference type="WBParaSite" id="jg637">
    <property type="protein sequence ID" value="jg637"/>
    <property type="gene ID" value="jg637"/>
</dbReference>
<keyword evidence="1" id="KW-1185">Reference proteome</keyword>
<accession>A0A915EIJ2</accession>
<proteinExistence type="predicted"/>
<protein>
    <submittedName>
        <fullName evidence="2">Uncharacterized protein</fullName>
    </submittedName>
</protein>
<reference evidence="2" key="1">
    <citation type="submission" date="2022-11" db="UniProtKB">
        <authorList>
            <consortium name="WormBaseParasite"/>
        </authorList>
    </citation>
    <scope>IDENTIFICATION</scope>
</reference>
<name>A0A915EIJ2_9BILA</name>
<organism evidence="1 2">
    <name type="scientific">Ditylenchus dipsaci</name>
    <dbReference type="NCBI Taxonomy" id="166011"/>
    <lineage>
        <taxon>Eukaryota</taxon>
        <taxon>Metazoa</taxon>
        <taxon>Ecdysozoa</taxon>
        <taxon>Nematoda</taxon>
        <taxon>Chromadorea</taxon>
        <taxon>Rhabditida</taxon>
        <taxon>Tylenchina</taxon>
        <taxon>Tylenchomorpha</taxon>
        <taxon>Sphaerularioidea</taxon>
        <taxon>Anguinidae</taxon>
        <taxon>Anguininae</taxon>
        <taxon>Ditylenchus</taxon>
    </lineage>
</organism>
<dbReference type="Proteomes" id="UP000887574">
    <property type="component" value="Unplaced"/>
</dbReference>
<evidence type="ECO:0000313" key="2">
    <source>
        <dbReference type="WBParaSite" id="jg637"/>
    </source>
</evidence>
<sequence>MAPEFACCEDAHVHPPCLHLLDVLKGSGSDRTATSRLSALLPVSSNRRIAPDTCDWDNSTGARFLSRKTLLVKPDDGNVVFLSAFLSEYHCADVRGTIFPWLQYSRP</sequence>
<dbReference type="AlphaFoldDB" id="A0A915EIJ2"/>
<evidence type="ECO:0000313" key="1">
    <source>
        <dbReference type="Proteomes" id="UP000887574"/>
    </source>
</evidence>